<feature type="region of interest" description="Disordered" evidence="2">
    <location>
        <begin position="98"/>
        <end position="131"/>
    </location>
</feature>
<gene>
    <name evidence="3" type="ORF">GQ602_005921</name>
</gene>
<feature type="compositionally biased region" description="Basic and acidic residues" evidence="2">
    <location>
        <begin position="662"/>
        <end position="687"/>
    </location>
</feature>
<feature type="compositionally biased region" description="Polar residues" evidence="2">
    <location>
        <begin position="102"/>
        <end position="111"/>
    </location>
</feature>
<dbReference type="EMBL" id="JAACLJ010000007">
    <property type="protein sequence ID" value="KAF4582777.1"/>
    <property type="molecule type" value="Genomic_DNA"/>
</dbReference>
<proteinExistence type="predicted"/>
<feature type="compositionally biased region" description="Basic and acidic residues" evidence="2">
    <location>
        <begin position="115"/>
        <end position="131"/>
    </location>
</feature>
<keyword evidence="1" id="KW-0175">Coiled coil</keyword>
<keyword evidence="4" id="KW-1185">Reference proteome</keyword>
<feature type="coiled-coil region" evidence="1">
    <location>
        <begin position="468"/>
        <end position="509"/>
    </location>
</feature>
<organism evidence="3 4">
    <name type="scientific">Ophiocordyceps camponoti-floridani</name>
    <dbReference type="NCBI Taxonomy" id="2030778"/>
    <lineage>
        <taxon>Eukaryota</taxon>
        <taxon>Fungi</taxon>
        <taxon>Dikarya</taxon>
        <taxon>Ascomycota</taxon>
        <taxon>Pezizomycotina</taxon>
        <taxon>Sordariomycetes</taxon>
        <taxon>Hypocreomycetidae</taxon>
        <taxon>Hypocreales</taxon>
        <taxon>Ophiocordycipitaceae</taxon>
        <taxon>Ophiocordyceps</taxon>
    </lineage>
</organism>
<evidence type="ECO:0000313" key="3">
    <source>
        <dbReference type="EMBL" id="KAF4582777.1"/>
    </source>
</evidence>
<accession>A0A8H4VBJ2</accession>
<name>A0A8H4VBJ2_9HYPO</name>
<feature type="compositionally biased region" description="Low complexity" evidence="2">
    <location>
        <begin position="274"/>
        <end position="292"/>
    </location>
</feature>
<dbReference type="OrthoDB" id="4925396at2759"/>
<feature type="compositionally biased region" description="Basic and acidic residues" evidence="2">
    <location>
        <begin position="216"/>
        <end position="242"/>
    </location>
</feature>
<dbReference type="AlphaFoldDB" id="A0A8H4VBJ2"/>
<feature type="compositionally biased region" description="Polar residues" evidence="2">
    <location>
        <begin position="603"/>
        <end position="619"/>
    </location>
</feature>
<feature type="region of interest" description="Disordered" evidence="2">
    <location>
        <begin position="206"/>
        <end position="250"/>
    </location>
</feature>
<feature type="compositionally biased region" description="Basic and acidic residues" evidence="2">
    <location>
        <begin position="578"/>
        <end position="602"/>
    </location>
</feature>
<feature type="compositionally biased region" description="Basic and acidic residues" evidence="2">
    <location>
        <begin position="553"/>
        <end position="571"/>
    </location>
</feature>
<sequence length="770" mass="84546">MEESITRTDDDDIRKTPGTLRHIVIELASRYPPIRNCEENSAGGGLHNRPALKRMLKTMASRSLPRMACRIQGPSSRFPRSKIVCRGVGARFYSEGQAAAVQPTTEPSSPAQAPKAEDPADATGKETVKPSREAEQAIYNVLKEFFVGNGPSTRPRHVRKVFEKHKSETKMSTLLEKYNTETVYKVAYGLMSDGIFSSASKAEARFSKTRKVKSGTKREDSTTEEGQEVREGQDDQTGKEASELAQNLAHDESVTATGTLFTTDILKVVKANSTATSTPAETETDAPTATPSEPSPRPTAKVVAIPVPVSAEAVLSGPLRVPGPIVMPVLETPQPEPVEAPNPVFIPIPAQHQLLTHLQQLLEIACFEFCKRSMPEVLEQNNWEYPEAVELQRWMEEFLRRRSKFPETQKGTGKAIRTLFSAACDLRHTTVHRLPIETWRLGEFFALAEGLLVVLGDVVRADEAAKLRYQMQGVIEELERNKRSQQRELDDISRRIASQRSELMLLETRAKLEIARMGKEAEIVAGNKVLRFMSSGGYRSFQRTDGGGSTDGVQEKMQPEARVEAKAESKPETPATEARTDNVAEARAGTRPEKPSLEKAQEPTKNGVQDKSATESTSGDGIAKASGDGIAKASGDDIAKAIRVKLIKRKSLSTAMEAAADANRRATAAREKLKATESQESSLRAKEVATAQAKTEPQAEEAKEDATGRDLKDEAKLEKAGDVEKAEAERQAVEAQAKDGSDTKPENDVTTEGEKSKGRWWLPSFLTFRK</sequence>
<evidence type="ECO:0000313" key="4">
    <source>
        <dbReference type="Proteomes" id="UP000562929"/>
    </source>
</evidence>
<protein>
    <submittedName>
        <fullName evidence="3">Ubiquinol-cytochrome-c reductase cytochrome c1</fullName>
    </submittedName>
</protein>
<dbReference type="Proteomes" id="UP000562929">
    <property type="component" value="Unassembled WGS sequence"/>
</dbReference>
<evidence type="ECO:0000256" key="2">
    <source>
        <dbReference type="SAM" id="MobiDB-lite"/>
    </source>
</evidence>
<feature type="region of interest" description="Disordered" evidence="2">
    <location>
        <begin position="274"/>
        <end position="299"/>
    </location>
</feature>
<comment type="caution">
    <text evidence="3">The sequence shown here is derived from an EMBL/GenBank/DDBJ whole genome shotgun (WGS) entry which is preliminary data.</text>
</comment>
<feature type="region of interest" description="Disordered" evidence="2">
    <location>
        <begin position="650"/>
        <end position="770"/>
    </location>
</feature>
<feature type="compositionally biased region" description="Basic and acidic residues" evidence="2">
    <location>
        <begin position="700"/>
        <end position="757"/>
    </location>
</feature>
<feature type="region of interest" description="Disordered" evidence="2">
    <location>
        <begin position="540"/>
        <end position="637"/>
    </location>
</feature>
<reference evidence="3 4" key="1">
    <citation type="journal article" date="2020" name="G3 (Bethesda)">
        <title>Genetic Underpinnings of Host Manipulation by Ophiocordyceps as Revealed by Comparative Transcriptomics.</title>
        <authorList>
            <person name="Will I."/>
            <person name="Das B."/>
            <person name="Trinh T."/>
            <person name="Brachmann A."/>
            <person name="Ohm R.A."/>
            <person name="de Bekker C."/>
        </authorList>
    </citation>
    <scope>NUCLEOTIDE SEQUENCE [LARGE SCALE GENOMIC DNA]</scope>
    <source>
        <strain evidence="3 4">EC05</strain>
    </source>
</reference>
<evidence type="ECO:0000256" key="1">
    <source>
        <dbReference type="SAM" id="Coils"/>
    </source>
</evidence>